<dbReference type="RefSeq" id="XP_007333116.1">
    <property type="nucleotide sequence ID" value="XM_007333054.1"/>
</dbReference>
<proteinExistence type="predicted"/>
<keyword evidence="2" id="KW-1185">Reference proteome</keyword>
<gene>
    <name evidence="1" type="ORF">AGABI1DRAFT_131477</name>
</gene>
<dbReference type="GeneID" id="18827448"/>
<accession>K5WLJ4</accession>
<evidence type="ECO:0000313" key="2">
    <source>
        <dbReference type="Proteomes" id="UP000008493"/>
    </source>
</evidence>
<organism evidence="1 2">
    <name type="scientific">Agaricus bisporus var. burnettii (strain JB137-S8 / ATCC MYA-4627 / FGSC 10392)</name>
    <name type="common">White button mushroom</name>
    <dbReference type="NCBI Taxonomy" id="597362"/>
    <lineage>
        <taxon>Eukaryota</taxon>
        <taxon>Fungi</taxon>
        <taxon>Dikarya</taxon>
        <taxon>Basidiomycota</taxon>
        <taxon>Agaricomycotina</taxon>
        <taxon>Agaricomycetes</taxon>
        <taxon>Agaricomycetidae</taxon>
        <taxon>Agaricales</taxon>
        <taxon>Agaricineae</taxon>
        <taxon>Agaricaceae</taxon>
        <taxon>Agaricus</taxon>
    </lineage>
</organism>
<dbReference type="InParanoid" id="K5WLJ4"/>
<reference evidence="2" key="1">
    <citation type="journal article" date="2012" name="Proc. Natl. Acad. Sci. U.S.A.">
        <title>Genome sequence of the button mushroom Agaricus bisporus reveals mechanisms governing adaptation to a humic-rich ecological niche.</title>
        <authorList>
            <person name="Morin E."/>
            <person name="Kohler A."/>
            <person name="Baker A.R."/>
            <person name="Foulongne-Oriol M."/>
            <person name="Lombard V."/>
            <person name="Nagy L.G."/>
            <person name="Ohm R.A."/>
            <person name="Patyshakuliyeva A."/>
            <person name="Brun A."/>
            <person name="Aerts A.L."/>
            <person name="Bailey A.M."/>
            <person name="Billette C."/>
            <person name="Coutinho P.M."/>
            <person name="Deakin G."/>
            <person name="Doddapaneni H."/>
            <person name="Floudas D."/>
            <person name="Grimwood J."/>
            <person name="Hilden K."/>
            <person name="Kuees U."/>
            <person name="LaButti K.M."/>
            <person name="Lapidus A."/>
            <person name="Lindquist E.A."/>
            <person name="Lucas S.M."/>
            <person name="Murat C."/>
            <person name="Riley R.W."/>
            <person name="Salamov A.A."/>
            <person name="Schmutz J."/>
            <person name="Subramanian V."/>
            <person name="Woesten H.A.B."/>
            <person name="Xu J."/>
            <person name="Eastwood D.C."/>
            <person name="Foster G.D."/>
            <person name="Sonnenberg A.S."/>
            <person name="Cullen D."/>
            <person name="de Vries R.P."/>
            <person name="Lundell T."/>
            <person name="Hibbett D.S."/>
            <person name="Henrissat B."/>
            <person name="Burton K.S."/>
            <person name="Kerrigan R.W."/>
            <person name="Challen M.P."/>
            <person name="Grigoriev I.V."/>
            <person name="Martin F."/>
        </authorList>
    </citation>
    <scope>NUCLEOTIDE SEQUENCE [LARGE SCALE GENOMIC DNA]</scope>
    <source>
        <strain evidence="2">JB137-S8 / ATCC MYA-4627 / FGSC 10392</strain>
    </source>
</reference>
<dbReference type="AlphaFoldDB" id="K5WLJ4"/>
<evidence type="ECO:0000313" key="1">
    <source>
        <dbReference type="EMBL" id="EKM76156.1"/>
    </source>
</evidence>
<sequence>MSNAPSPPSQDSCELPMDPDRYIEEAKEIFREAREDQANEQLGACSVVTAQAVLRLEYALAMNYSSLWA</sequence>
<dbReference type="KEGG" id="abp:AGABI1DRAFT131477"/>
<dbReference type="Proteomes" id="UP000008493">
    <property type="component" value="Unassembled WGS sequence"/>
</dbReference>
<name>K5WLJ4_AGABU</name>
<protein>
    <submittedName>
        <fullName evidence="1">Uncharacterized protein</fullName>
    </submittedName>
</protein>
<dbReference type="HOGENOM" id="CLU_2775370_0_0_1"/>
<dbReference type="EMBL" id="JH971404">
    <property type="protein sequence ID" value="EKM76156.1"/>
    <property type="molecule type" value="Genomic_DNA"/>
</dbReference>